<accession>F7H7D5</accession>
<comment type="subcellular location">
    <subcellularLocation>
        <location evidence="1">Nucleus</location>
    </subcellularLocation>
</comment>
<feature type="domain" description="PHD-type" evidence="13">
    <location>
        <begin position="473"/>
        <end position="520"/>
    </location>
</feature>
<dbReference type="ExpressionAtlas" id="F7H7D5">
    <property type="expression patterns" value="baseline"/>
</dbReference>
<dbReference type="FunFam" id="3.30.40.10:FF:000001">
    <property type="entry name" value="chromodomain-helicase-DNA-binding protein 3 isoform X1"/>
    <property type="match status" value="1"/>
</dbReference>
<keyword evidence="11" id="KW-0175">Coiled coil</keyword>
<evidence type="ECO:0000313" key="15">
    <source>
        <dbReference type="Proteomes" id="UP000006718"/>
    </source>
</evidence>
<sequence length="651" mass="71549">MLQVASSFVIQYNADLKKQLHELQAKITALSEKQKRVVEQLRKNLIVKQEQPDKFQIQPLPQSENKLQTAQQQPLQQLQQQQQYHHHHTQQSAAASPNLTASQTVTTASMITTKTLPLVLKAATATMPASVVGQRPTIAMVTAINSQKAVLSTDVQNTPVNLQTSSKVTGPGAEAVQIVAKNTVTLQVQATPPQPIKVPQFIPPPRLTPRPNFLPQVRPKPVAQNNIPIAPAPPPMLAAPQLIQRPVMLTKFTPTTLPTSQNSIHPVRVVNGQTATIAKTFPMAQLTSIVIATPGTRLAGPQTVQLSKPSLEKQTVKSHTETDEKQTENRTVTPPAAPKPKREENPQLSFLSSPCLSFNQNFFFSQEIQSKRQERKRRTTANPVYSGAVFEPERKKSAVTYLNSTMHPGTRKRGRPPKYNAVLGFGALTPTSPQSSHPDSPENEKTETTFTFPAPVQPVSLPSPTSTDGDIHEDFCSVCRKSGQLLMCDTCSRVYHLDCLDPPLKTIPKGMWICPRCQDQVLWVGIPFPGNAKEEEKQKLLKWSSDLKQEREQLEQKVKQLSNSISKCMEMKNTILARQKEMHSSLEKVKQLIRLIHGIDLSKPVDSEATVGAISNGPDCTPPANAATSTPAPSPSSQSCTANCNQGEETK</sequence>
<evidence type="ECO:0000256" key="6">
    <source>
        <dbReference type="ARBA" id="ARBA00023015"/>
    </source>
</evidence>
<gene>
    <name evidence="14 16" type="primary">PHF21A</name>
</gene>
<feature type="coiled-coil region" evidence="11">
    <location>
        <begin position="533"/>
        <end position="571"/>
    </location>
</feature>
<evidence type="ECO:0000256" key="3">
    <source>
        <dbReference type="ARBA" id="ARBA00022723"/>
    </source>
</evidence>
<name>F7H7D5_MACMU</name>
<keyword evidence="9" id="KW-0539">Nucleus</keyword>
<evidence type="ECO:0000313" key="14">
    <source>
        <dbReference type="Ensembl" id="ENSMMUP00000003522.4"/>
    </source>
</evidence>
<dbReference type="AlphaFoldDB" id="F7H7D5"/>
<dbReference type="GO" id="GO:0005634">
    <property type="term" value="C:nucleus"/>
    <property type="evidence" value="ECO:0007669"/>
    <property type="project" value="UniProtKB-SubCell"/>
</dbReference>
<organism evidence="14 15">
    <name type="scientific">Macaca mulatta</name>
    <name type="common">Rhesus macaque</name>
    <dbReference type="NCBI Taxonomy" id="9544"/>
    <lineage>
        <taxon>Eukaryota</taxon>
        <taxon>Metazoa</taxon>
        <taxon>Chordata</taxon>
        <taxon>Craniata</taxon>
        <taxon>Vertebrata</taxon>
        <taxon>Euteleostomi</taxon>
        <taxon>Mammalia</taxon>
        <taxon>Eutheria</taxon>
        <taxon>Euarchontoglires</taxon>
        <taxon>Primates</taxon>
        <taxon>Haplorrhini</taxon>
        <taxon>Catarrhini</taxon>
        <taxon>Cercopithecidae</taxon>
        <taxon>Cercopithecinae</taxon>
        <taxon>Macaca</taxon>
    </lineage>
</organism>
<dbReference type="Gene3D" id="3.30.40.10">
    <property type="entry name" value="Zinc/RING finger domain, C3HC4 (zinc finger)"/>
    <property type="match status" value="1"/>
</dbReference>
<keyword evidence="3" id="KW-0479">Metal-binding</keyword>
<keyword evidence="15" id="KW-1185">Reference proteome</keyword>
<reference evidence="15" key="1">
    <citation type="journal article" date="2007" name="Science">
        <title>Evolutionary and biomedical insights from the rhesus macaque genome.</title>
        <authorList>
            <person name="Gibbs R.A."/>
            <person name="Rogers J."/>
            <person name="Katze M.G."/>
            <person name="Bumgarner R."/>
            <person name="Weinstock G.M."/>
            <person name="Mardis E.R."/>
            <person name="Remington K.A."/>
            <person name="Strausberg R.L."/>
            <person name="Venter J.C."/>
            <person name="Wilson R.K."/>
            <person name="Batzer M.A."/>
            <person name="Bustamante C.D."/>
            <person name="Eichler E.E."/>
            <person name="Hahn M.W."/>
            <person name="Hardison R.C."/>
            <person name="Makova K.D."/>
            <person name="Miller W."/>
            <person name="Milosavljevic A."/>
            <person name="Palermo R.E."/>
            <person name="Siepel A."/>
            <person name="Sikela J.M."/>
            <person name="Attaway T."/>
            <person name="Bell S."/>
            <person name="Bernard K.E."/>
            <person name="Buhay C.J."/>
            <person name="Chandrabose M.N."/>
            <person name="Dao M."/>
            <person name="Davis C."/>
            <person name="Delehaunty K.D."/>
            <person name="Ding Y."/>
            <person name="Dinh H.H."/>
            <person name="Dugan-Rocha S."/>
            <person name="Fulton L.A."/>
            <person name="Gabisi R.A."/>
            <person name="Garner T.T."/>
            <person name="Godfrey J."/>
            <person name="Hawes A.C."/>
            <person name="Hernandez J."/>
            <person name="Hines S."/>
            <person name="Holder M."/>
            <person name="Hume J."/>
            <person name="Jhangiani S.N."/>
            <person name="Joshi V."/>
            <person name="Khan Z.M."/>
            <person name="Kirkness E.F."/>
            <person name="Cree A."/>
            <person name="Fowler R.G."/>
            <person name="Lee S."/>
            <person name="Lewis L.R."/>
            <person name="Li Z."/>
            <person name="Liu Y.-S."/>
            <person name="Moore S.M."/>
            <person name="Muzny D."/>
            <person name="Nazareth L.V."/>
            <person name="Ngo D.N."/>
            <person name="Okwuonu G.O."/>
            <person name="Pai G."/>
            <person name="Parker D."/>
            <person name="Paul H.A."/>
            <person name="Pfannkoch C."/>
            <person name="Pohl C.S."/>
            <person name="Rogers Y.-H.C."/>
            <person name="Ruiz S.J."/>
            <person name="Sabo A."/>
            <person name="Santibanez J."/>
            <person name="Schneider B.W."/>
            <person name="Smith S.M."/>
            <person name="Sodergren E."/>
            <person name="Svatek A.F."/>
            <person name="Utterback T.R."/>
            <person name="Vattathil S."/>
            <person name="Warren W."/>
            <person name="White C.S."/>
            <person name="Chinwalla A.T."/>
            <person name="Feng Y."/>
            <person name="Halpern A.L."/>
            <person name="Hillier L.W."/>
            <person name="Huang X."/>
            <person name="Minx P."/>
            <person name="Nelson J.O."/>
            <person name="Pepin K.H."/>
            <person name="Qin X."/>
            <person name="Sutton G.G."/>
            <person name="Venter E."/>
            <person name="Walenz B.P."/>
            <person name="Wallis J.W."/>
            <person name="Worley K.C."/>
            <person name="Yang S.-P."/>
            <person name="Jones S.M."/>
            <person name="Marra M.A."/>
            <person name="Rocchi M."/>
            <person name="Schein J.E."/>
            <person name="Baertsch R."/>
            <person name="Clarke L."/>
            <person name="Csuros M."/>
            <person name="Glasscock J."/>
            <person name="Harris R.A."/>
            <person name="Havlak P."/>
            <person name="Jackson A.R."/>
            <person name="Jiang H."/>
            <person name="Liu Y."/>
            <person name="Messina D.N."/>
            <person name="Shen Y."/>
            <person name="Song H.X.-Z."/>
            <person name="Wylie T."/>
            <person name="Zhang L."/>
            <person name="Birney E."/>
            <person name="Han K."/>
            <person name="Konkel M.K."/>
            <person name="Lee J."/>
            <person name="Smit A.F.A."/>
            <person name="Ullmer B."/>
            <person name="Wang H."/>
            <person name="Xing J."/>
            <person name="Burhans R."/>
            <person name="Cheng Z."/>
            <person name="Karro J.E."/>
            <person name="Ma J."/>
            <person name="Raney B."/>
            <person name="She X."/>
            <person name="Cox M.J."/>
            <person name="Demuth J.P."/>
            <person name="Dumas L.J."/>
            <person name="Han S.-G."/>
            <person name="Hopkins J."/>
            <person name="Karimpour-Fard A."/>
            <person name="Kim Y.H."/>
            <person name="Pollack J.R."/>
            <person name="Vinar T."/>
            <person name="Addo-Quaye C."/>
            <person name="Degenhardt J."/>
            <person name="Denby A."/>
            <person name="Hubisz M.J."/>
            <person name="Indap A."/>
            <person name="Kosiol C."/>
            <person name="Lahn B.T."/>
            <person name="Lawson H.A."/>
            <person name="Marklein A."/>
            <person name="Nielsen R."/>
            <person name="Vallender E.J."/>
            <person name="Clark A.G."/>
            <person name="Ferguson B."/>
            <person name="Hernandez R.D."/>
            <person name="Hirani K."/>
            <person name="Kehrer-Sawatzki H."/>
            <person name="Kolb J."/>
            <person name="Patil S."/>
            <person name="Pu L.-L."/>
            <person name="Ren Y."/>
            <person name="Smith D.G."/>
            <person name="Wheeler D.A."/>
            <person name="Schenck I."/>
            <person name="Ball E.V."/>
            <person name="Chen R."/>
            <person name="Cooper D.N."/>
            <person name="Giardine B."/>
            <person name="Hsu F."/>
            <person name="Kent W.J."/>
            <person name="Lesk A."/>
            <person name="Nelson D.L."/>
            <person name="O'brien W.E."/>
            <person name="Pruefer K."/>
            <person name="Stenson P.D."/>
            <person name="Wallace J.C."/>
            <person name="Ke H."/>
            <person name="Liu X.-M."/>
            <person name="Wang P."/>
            <person name="Xiang A.P."/>
            <person name="Yang F."/>
            <person name="Barber G.P."/>
            <person name="Haussler D."/>
            <person name="Karolchik D."/>
            <person name="Kern A.D."/>
            <person name="Kuhn R.M."/>
            <person name="Smith K.E."/>
            <person name="Zwieg A.S."/>
        </authorList>
    </citation>
    <scope>NUCLEOTIDE SEQUENCE [LARGE SCALE GENOMIC DNA]</scope>
    <source>
        <strain evidence="15">17573</strain>
    </source>
</reference>
<dbReference type="InterPro" id="IPR019787">
    <property type="entry name" value="Znf_PHD-finger"/>
</dbReference>
<dbReference type="HOGENOM" id="CLU_020260_2_0_1"/>
<feature type="region of interest" description="Disordered" evidence="12">
    <location>
        <begin position="301"/>
        <end position="347"/>
    </location>
</feature>
<evidence type="ECO:0000256" key="2">
    <source>
        <dbReference type="ARBA" id="ARBA00022553"/>
    </source>
</evidence>
<dbReference type="PROSITE" id="PS50016">
    <property type="entry name" value="ZF_PHD_2"/>
    <property type="match status" value="1"/>
</dbReference>
<evidence type="ECO:0000256" key="12">
    <source>
        <dbReference type="SAM" id="MobiDB-lite"/>
    </source>
</evidence>
<dbReference type="InterPro" id="IPR001965">
    <property type="entry name" value="Znf_PHD"/>
</dbReference>
<evidence type="ECO:0000256" key="1">
    <source>
        <dbReference type="ARBA" id="ARBA00004123"/>
    </source>
</evidence>
<dbReference type="Pfam" id="PF00628">
    <property type="entry name" value="PHD"/>
    <property type="match status" value="1"/>
</dbReference>
<feature type="compositionally biased region" description="Basic and acidic residues" evidence="12">
    <location>
        <begin position="310"/>
        <end position="328"/>
    </location>
</feature>
<reference evidence="14" key="4">
    <citation type="submission" date="2025-09" db="UniProtKB">
        <authorList>
            <consortium name="Ensembl"/>
        </authorList>
    </citation>
    <scope>IDENTIFICATION</scope>
    <source>
        <strain evidence="14">17573</strain>
    </source>
</reference>
<dbReference type="SMR" id="F7H7D5"/>
<dbReference type="SMART" id="SM00249">
    <property type="entry name" value="PHD"/>
    <property type="match status" value="1"/>
</dbReference>
<evidence type="ECO:0000256" key="9">
    <source>
        <dbReference type="ARBA" id="ARBA00023242"/>
    </source>
</evidence>
<evidence type="ECO:0000313" key="16">
    <source>
        <dbReference type="VGNC" id="VGNC:75855"/>
    </source>
</evidence>
<dbReference type="PANTHER" id="PTHR24102:SF6">
    <property type="entry name" value="PHD FINGER PROTEIN 21A"/>
    <property type="match status" value="1"/>
</dbReference>
<feature type="coiled-coil region" evidence="11">
    <location>
        <begin position="13"/>
        <end position="40"/>
    </location>
</feature>
<protein>
    <submittedName>
        <fullName evidence="14">PHD finger protein 21A</fullName>
    </submittedName>
</protein>
<feature type="compositionally biased region" description="Low complexity" evidence="12">
    <location>
        <begin position="622"/>
        <end position="642"/>
    </location>
</feature>
<feature type="region of interest" description="Disordered" evidence="12">
    <location>
        <begin position="65"/>
        <end position="100"/>
    </location>
</feature>
<dbReference type="VGNC" id="VGNC:75855">
    <property type="gene designation" value="PHF21A"/>
</dbReference>
<reference evidence="14" key="2">
    <citation type="submission" date="2019-01" db="EMBL/GenBank/DDBJ databases">
        <authorList>
            <person name="Graves T."/>
            <person name="Eichler E.E."/>
            <person name="Wilson R.K."/>
        </authorList>
    </citation>
    <scope>NUCLEOTIDE SEQUENCE [LARGE SCALE GENOMIC DNA]</scope>
    <source>
        <strain evidence="14">17573</strain>
    </source>
</reference>
<evidence type="ECO:0000256" key="7">
    <source>
        <dbReference type="ARBA" id="ARBA00023125"/>
    </source>
</evidence>
<dbReference type="GO" id="GO:0008270">
    <property type="term" value="F:zinc ion binding"/>
    <property type="evidence" value="ECO:0007669"/>
    <property type="project" value="UniProtKB-KW"/>
</dbReference>
<dbReference type="SUPFAM" id="SSF57903">
    <property type="entry name" value="FYVE/PHD zinc finger"/>
    <property type="match status" value="1"/>
</dbReference>
<keyword evidence="5" id="KW-0862">Zinc</keyword>
<dbReference type="Ensembl" id="ENSMMUT00000003728.4">
    <property type="protein sequence ID" value="ENSMMUP00000003522.4"/>
    <property type="gene ID" value="ENSMMUG00000002617.4"/>
</dbReference>
<keyword evidence="6" id="KW-0805">Transcription regulation</keyword>
<dbReference type="Bgee" id="ENSMMUG00000002617">
    <property type="expression patterns" value="Expressed in spleen and 23 other cell types or tissues"/>
</dbReference>
<dbReference type="InterPro" id="IPR019786">
    <property type="entry name" value="Zinc_finger_PHD-type_CS"/>
</dbReference>
<evidence type="ECO:0000256" key="11">
    <source>
        <dbReference type="SAM" id="Coils"/>
    </source>
</evidence>
<dbReference type="PROSITE" id="PS01359">
    <property type="entry name" value="ZF_PHD_1"/>
    <property type="match status" value="1"/>
</dbReference>
<dbReference type="CDD" id="cd15523">
    <property type="entry name" value="PHD_PHF21A"/>
    <property type="match status" value="1"/>
</dbReference>
<keyword evidence="4 10" id="KW-0863">Zinc-finger</keyword>
<evidence type="ECO:0000259" key="13">
    <source>
        <dbReference type="PROSITE" id="PS50016"/>
    </source>
</evidence>
<dbReference type="Proteomes" id="UP000006718">
    <property type="component" value="Chromosome 14"/>
</dbReference>
<dbReference type="InterPro" id="IPR013083">
    <property type="entry name" value="Znf_RING/FYVE/PHD"/>
</dbReference>
<feature type="region of interest" description="Disordered" evidence="12">
    <location>
        <begin position="609"/>
        <end position="651"/>
    </location>
</feature>
<reference evidence="14" key="3">
    <citation type="submission" date="2025-08" db="UniProtKB">
        <authorList>
            <consortium name="Ensembl"/>
        </authorList>
    </citation>
    <scope>IDENTIFICATION</scope>
    <source>
        <strain evidence="14">17573</strain>
    </source>
</reference>
<feature type="compositionally biased region" description="Polar residues" evidence="12">
    <location>
        <begin position="429"/>
        <end position="438"/>
    </location>
</feature>
<dbReference type="VEuPathDB" id="HostDB:ENSMMUG00000002617"/>
<keyword evidence="2" id="KW-0597">Phosphoprotein</keyword>
<evidence type="ECO:0000256" key="8">
    <source>
        <dbReference type="ARBA" id="ARBA00023163"/>
    </source>
</evidence>
<dbReference type="PANTHER" id="PTHR24102">
    <property type="entry name" value="PHD FINGER PROTEIN"/>
    <property type="match status" value="1"/>
</dbReference>
<dbReference type="GO" id="GO:0003677">
    <property type="term" value="F:DNA binding"/>
    <property type="evidence" value="ECO:0007669"/>
    <property type="project" value="UniProtKB-KW"/>
</dbReference>
<evidence type="ECO:0000256" key="5">
    <source>
        <dbReference type="ARBA" id="ARBA00022833"/>
    </source>
</evidence>
<evidence type="ECO:0000256" key="4">
    <source>
        <dbReference type="ARBA" id="ARBA00022771"/>
    </source>
</evidence>
<keyword evidence="8" id="KW-0804">Transcription</keyword>
<keyword evidence="7" id="KW-0238">DNA-binding</keyword>
<dbReference type="InterPro" id="IPR011011">
    <property type="entry name" value="Znf_FYVE_PHD"/>
</dbReference>
<evidence type="ECO:0000256" key="10">
    <source>
        <dbReference type="PROSITE-ProRule" id="PRU00146"/>
    </source>
</evidence>
<feature type="compositionally biased region" description="Low complexity" evidence="12">
    <location>
        <begin position="68"/>
        <end position="83"/>
    </location>
</feature>
<feature type="region of interest" description="Disordered" evidence="12">
    <location>
        <begin position="425"/>
        <end position="447"/>
    </location>
</feature>
<dbReference type="GeneTree" id="ENSGT00940000156124"/>
<proteinExistence type="predicted"/>